<gene>
    <name evidence="2" type="ORF">Cgig2_018902</name>
</gene>
<name>A0A9Q1K516_9CARY</name>
<sequence>MVRNEASAKVQKQLLSSSPSKTQVEIENEVFDELIYEKEHPKWPIDFGFNVDPSDVFGVNGVLRKKGYIFPDNNVELKCVKEELASQKVMFLPMLKAGRNGKITDDFLDATEAALHMLVIRGRGGGEVLEESSGNDLSNESRHVGPSTSTSQVN</sequence>
<dbReference type="Proteomes" id="UP001153076">
    <property type="component" value="Unassembled WGS sequence"/>
</dbReference>
<dbReference type="EMBL" id="JAKOGI010000322">
    <property type="protein sequence ID" value="KAJ8436955.1"/>
    <property type="molecule type" value="Genomic_DNA"/>
</dbReference>
<proteinExistence type="predicted"/>
<feature type="region of interest" description="Disordered" evidence="1">
    <location>
        <begin position="129"/>
        <end position="154"/>
    </location>
</feature>
<protein>
    <submittedName>
        <fullName evidence="2">Uncharacterized protein</fullName>
    </submittedName>
</protein>
<reference evidence="2" key="1">
    <citation type="submission" date="2022-04" db="EMBL/GenBank/DDBJ databases">
        <title>Carnegiea gigantea Genome sequencing and assembly v2.</title>
        <authorList>
            <person name="Copetti D."/>
            <person name="Sanderson M.J."/>
            <person name="Burquez A."/>
            <person name="Wojciechowski M.F."/>
        </authorList>
    </citation>
    <scope>NUCLEOTIDE SEQUENCE</scope>
    <source>
        <strain evidence="2">SGP5-SGP5p</strain>
        <tissue evidence="2">Aerial part</tissue>
    </source>
</reference>
<dbReference type="OrthoDB" id="1738394at2759"/>
<evidence type="ECO:0000313" key="3">
    <source>
        <dbReference type="Proteomes" id="UP001153076"/>
    </source>
</evidence>
<evidence type="ECO:0000313" key="2">
    <source>
        <dbReference type="EMBL" id="KAJ8436955.1"/>
    </source>
</evidence>
<accession>A0A9Q1K516</accession>
<organism evidence="2 3">
    <name type="scientific">Carnegiea gigantea</name>
    <dbReference type="NCBI Taxonomy" id="171969"/>
    <lineage>
        <taxon>Eukaryota</taxon>
        <taxon>Viridiplantae</taxon>
        <taxon>Streptophyta</taxon>
        <taxon>Embryophyta</taxon>
        <taxon>Tracheophyta</taxon>
        <taxon>Spermatophyta</taxon>
        <taxon>Magnoliopsida</taxon>
        <taxon>eudicotyledons</taxon>
        <taxon>Gunneridae</taxon>
        <taxon>Pentapetalae</taxon>
        <taxon>Caryophyllales</taxon>
        <taxon>Cactineae</taxon>
        <taxon>Cactaceae</taxon>
        <taxon>Cactoideae</taxon>
        <taxon>Echinocereeae</taxon>
        <taxon>Carnegiea</taxon>
    </lineage>
</organism>
<evidence type="ECO:0000256" key="1">
    <source>
        <dbReference type="SAM" id="MobiDB-lite"/>
    </source>
</evidence>
<dbReference type="AlphaFoldDB" id="A0A9Q1K516"/>
<keyword evidence="3" id="KW-1185">Reference proteome</keyword>
<comment type="caution">
    <text evidence="2">The sequence shown here is derived from an EMBL/GenBank/DDBJ whole genome shotgun (WGS) entry which is preliminary data.</text>
</comment>